<sequence length="242" mass="28177">MNTEEDEIQNHTKPKCIYHICVLCPRNKNFQTALELSHHLQTMHYYVTVIVCCFCNIRLPSMEAVDVHNEMAHTSEPIASTTYACGFCSKQFDKRSTLDNHLLNHYYTHFPDMRPFLCTTCGEYLFGIKQFITHLQEHFILCSVCFSLFKSPEGFFLHYKSSHSNQIKCATCLELIPDCNTYLSHLKRHDFKIPVLTDEFNHDKSDGYCCTVCDESFTSRLGFLNHFMQHSIQSADKNNNFL</sequence>
<dbReference type="SUPFAM" id="SSF57667">
    <property type="entry name" value="beta-beta-alpha zinc fingers"/>
    <property type="match status" value="1"/>
</dbReference>
<dbReference type="Gene3D" id="3.30.160.60">
    <property type="entry name" value="Classic Zinc Finger"/>
    <property type="match status" value="1"/>
</dbReference>
<dbReference type="OrthoDB" id="3069995at2759"/>
<evidence type="ECO:0000256" key="1">
    <source>
        <dbReference type="ARBA" id="ARBA00022723"/>
    </source>
</evidence>
<keyword evidence="1" id="KW-0479">Metal-binding</keyword>
<accession>A0A7M5X5Q0</accession>
<keyword evidence="8" id="KW-1185">Reference proteome</keyword>
<keyword evidence="3 5" id="KW-0863">Zinc-finger</keyword>
<evidence type="ECO:0000259" key="6">
    <source>
        <dbReference type="PROSITE" id="PS50157"/>
    </source>
</evidence>
<dbReference type="AlphaFoldDB" id="A0A7M5X5Q0"/>
<dbReference type="PANTHER" id="PTHR24379">
    <property type="entry name" value="KRAB AND ZINC FINGER DOMAIN-CONTAINING"/>
    <property type="match status" value="1"/>
</dbReference>
<dbReference type="InterPro" id="IPR036236">
    <property type="entry name" value="Znf_C2H2_sf"/>
</dbReference>
<reference evidence="7" key="1">
    <citation type="submission" date="2021-01" db="UniProtKB">
        <authorList>
            <consortium name="EnsemblMetazoa"/>
        </authorList>
    </citation>
    <scope>IDENTIFICATION</scope>
</reference>
<name>A0A7M5X5Q0_9CNID</name>
<evidence type="ECO:0000313" key="8">
    <source>
        <dbReference type="Proteomes" id="UP000594262"/>
    </source>
</evidence>
<dbReference type="PANTHER" id="PTHR24379:SF121">
    <property type="entry name" value="C2H2-TYPE DOMAIN-CONTAINING PROTEIN"/>
    <property type="match status" value="1"/>
</dbReference>
<evidence type="ECO:0000256" key="4">
    <source>
        <dbReference type="ARBA" id="ARBA00022833"/>
    </source>
</evidence>
<proteinExistence type="predicted"/>
<keyword evidence="2" id="KW-0677">Repeat</keyword>
<feature type="domain" description="C2H2-type" evidence="6">
    <location>
        <begin position="208"/>
        <end position="235"/>
    </location>
</feature>
<dbReference type="PROSITE" id="PS00028">
    <property type="entry name" value="ZINC_FINGER_C2H2_1"/>
    <property type="match status" value="5"/>
</dbReference>
<protein>
    <recommendedName>
        <fullName evidence="6">C2H2-type domain-containing protein</fullName>
    </recommendedName>
</protein>
<dbReference type="SMART" id="SM00355">
    <property type="entry name" value="ZnF_C2H2"/>
    <property type="match status" value="7"/>
</dbReference>
<dbReference type="GO" id="GO:0008270">
    <property type="term" value="F:zinc ion binding"/>
    <property type="evidence" value="ECO:0007669"/>
    <property type="project" value="UniProtKB-KW"/>
</dbReference>
<dbReference type="Proteomes" id="UP000594262">
    <property type="component" value="Unplaced"/>
</dbReference>
<keyword evidence="4" id="KW-0862">Zinc</keyword>
<evidence type="ECO:0000313" key="7">
    <source>
        <dbReference type="EnsemblMetazoa" id="CLYHEMP018354.1"/>
    </source>
</evidence>
<evidence type="ECO:0000256" key="3">
    <source>
        <dbReference type="ARBA" id="ARBA00022771"/>
    </source>
</evidence>
<dbReference type="PROSITE" id="PS50157">
    <property type="entry name" value="ZINC_FINGER_C2H2_2"/>
    <property type="match status" value="2"/>
</dbReference>
<dbReference type="InterPro" id="IPR013087">
    <property type="entry name" value="Znf_C2H2_type"/>
</dbReference>
<evidence type="ECO:0000256" key="2">
    <source>
        <dbReference type="ARBA" id="ARBA00022737"/>
    </source>
</evidence>
<evidence type="ECO:0000256" key="5">
    <source>
        <dbReference type="PROSITE-ProRule" id="PRU00042"/>
    </source>
</evidence>
<organism evidence="7 8">
    <name type="scientific">Clytia hemisphaerica</name>
    <dbReference type="NCBI Taxonomy" id="252671"/>
    <lineage>
        <taxon>Eukaryota</taxon>
        <taxon>Metazoa</taxon>
        <taxon>Cnidaria</taxon>
        <taxon>Hydrozoa</taxon>
        <taxon>Hydroidolina</taxon>
        <taxon>Leptothecata</taxon>
        <taxon>Obeliida</taxon>
        <taxon>Clytiidae</taxon>
        <taxon>Clytia</taxon>
    </lineage>
</organism>
<dbReference type="EnsemblMetazoa" id="CLYHEMT018354.1">
    <property type="protein sequence ID" value="CLYHEMP018354.1"/>
    <property type="gene ID" value="CLYHEMG018354"/>
</dbReference>
<feature type="domain" description="C2H2-type" evidence="6">
    <location>
        <begin position="83"/>
        <end position="105"/>
    </location>
</feature>